<evidence type="ECO:0000256" key="1">
    <source>
        <dbReference type="SAM" id="MobiDB-lite"/>
    </source>
</evidence>
<name>A0A286A279_9PROT</name>
<accession>A0A286A279</accession>
<feature type="region of interest" description="Disordered" evidence="1">
    <location>
        <begin position="1"/>
        <end position="45"/>
    </location>
</feature>
<proteinExistence type="predicted"/>
<dbReference type="Proteomes" id="UP000219335">
    <property type="component" value="Unassembled WGS sequence"/>
</dbReference>
<sequence length="63" mass="7111">MNYSSLQIPSRPSPDYIPPTDPEPETIPPEQEPPIESPPQVEPPKEFLQCEIQKFPSLKGILI</sequence>
<evidence type="ECO:0000313" key="2">
    <source>
        <dbReference type="EMBL" id="SOD15995.1"/>
    </source>
</evidence>
<reference evidence="2 3" key="1">
    <citation type="submission" date="2017-09" db="EMBL/GenBank/DDBJ databases">
        <authorList>
            <person name="Ehlers B."/>
            <person name="Leendertz F.H."/>
        </authorList>
    </citation>
    <scope>NUCLEOTIDE SEQUENCE [LARGE SCALE GENOMIC DNA]</scope>
    <source>
        <strain evidence="2 3">Nm42</strain>
    </source>
</reference>
<evidence type="ECO:0000313" key="3">
    <source>
        <dbReference type="Proteomes" id="UP000219335"/>
    </source>
</evidence>
<dbReference type="AlphaFoldDB" id="A0A286A279"/>
<protein>
    <submittedName>
        <fullName evidence="2">Uncharacterized protein</fullName>
    </submittedName>
</protein>
<dbReference type="EMBL" id="OCMU01000001">
    <property type="protein sequence ID" value="SOD15995.1"/>
    <property type="molecule type" value="Genomic_DNA"/>
</dbReference>
<organism evidence="2 3">
    <name type="scientific">Nitrosomonas ureae</name>
    <dbReference type="NCBI Taxonomy" id="44577"/>
    <lineage>
        <taxon>Bacteria</taxon>
        <taxon>Pseudomonadati</taxon>
        <taxon>Pseudomonadota</taxon>
        <taxon>Betaproteobacteria</taxon>
        <taxon>Nitrosomonadales</taxon>
        <taxon>Nitrosomonadaceae</taxon>
        <taxon>Nitrosomonas</taxon>
    </lineage>
</organism>
<feature type="compositionally biased region" description="Pro residues" evidence="1">
    <location>
        <begin position="11"/>
        <end position="42"/>
    </location>
</feature>
<feature type="compositionally biased region" description="Polar residues" evidence="1">
    <location>
        <begin position="1"/>
        <end position="10"/>
    </location>
</feature>
<gene>
    <name evidence="2" type="ORF">SAMN06297164_0180</name>
</gene>